<sequence>MAASFKLPNGSDIYIDSISHRCDSLINSSIWSGIERNHLRNWLRSFNTNEEKYFASILLDNLIFRSNQQTKALMIQGMQRSLPEALKDLPQYDAYRGNWINILKRNLNFVKLVPVIGEDDSPAKSGPTMARKYNSELNVHNSNIIYPDAIEKAKRDGANLFIFIDDFCGTGKQFLRFFDEVNDAFDDEDCLIFMPLCMHSKGKTKIFNKHSNILVVAPENLSDEDRFFKEDAELLPDQVNTFGDLKVFYKKLLKQRVGNIRNPFGFGKLGLTYAFSHGTPNATLPLLWSTQNQQINLLKRH</sequence>
<organism evidence="2 3">
    <name type="scientific">SAR86 cluster bacterium</name>
    <dbReference type="NCBI Taxonomy" id="2030880"/>
    <lineage>
        <taxon>Bacteria</taxon>
        <taxon>Pseudomonadati</taxon>
        <taxon>Pseudomonadota</taxon>
        <taxon>Gammaproteobacteria</taxon>
        <taxon>SAR86 cluster</taxon>
    </lineage>
</organism>
<evidence type="ECO:0000313" key="3">
    <source>
        <dbReference type="Proteomes" id="UP000228987"/>
    </source>
</evidence>
<comment type="caution">
    <text evidence="2">The sequence shown here is derived from an EMBL/GenBank/DDBJ whole genome shotgun (WGS) entry which is preliminary data.</text>
</comment>
<dbReference type="InterPro" id="IPR056920">
    <property type="entry name" value="PRTase-CE"/>
</dbReference>
<protein>
    <recommendedName>
        <fullName evidence="1">PRTase-CE domain-containing protein</fullName>
    </recommendedName>
</protein>
<dbReference type="AlphaFoldDB" id="A0A2A5CAI3"/>
<dbReference type="EMBL" id="NVWI01000009">
    <property type="protein sequence ID" value="PCJ40450.1"/>
    <property type="molecule type" value="Genomic_DNA"/>
</dbReference>
<dbReference type="Proteomes" id="UP000228987">
    <property type="component" value="Unassembled WGS sequence"/>
</dbReference>
<reference evidence="3" key="1">
    <citation type="submission" date="2017-08" db="EMBL/GenBank/DDBJ databases">
        <title>A dynamic microbial community with high functional redundancy inhabits the cold, oxic subseafloor aquifer.</title>
        <authorList>
            <person name="Tully B.J."/>
            <person name="Wheat C.G."/>
            <person name="Glazer B.T."/>
            <person name="Huber J.A."/>
        </authorList>
    </citation>
    <scope>NUCLEOTIDE SEQUENCE [LARGE SCALE GENOMIC DNA]</scope>
</reference>
<evidence type="ECO:0000313" key="2">
    <source>
        <dbReference type="EMBL" id="PCJ40450.1"/>
    </source>
</evidence>
<evidence type="ECO:0000259" key="1">
    <source>
        <dbReference type="Pfam" id="PF24390"/>
    </source>
</evidence>
<feature type="domain" description="PRTase-CE" evidence="1">
    <location>
        <begin position="40"/>
        <end position="293"/>
    </location>
</feature>
<proteinExistence type="predicted"/>
<gene>
    <name evidence="2" type="ORF">COA71_11385</name>
</gene>
<name>A0A2A5CAI3_9GAMM</name>
<accession>A0A2A5CAI3</accession>
<dbReference type="Pfam" id="PF24390">
    <property type="entry name" value="PRTase-CE"/>
    <property type="match status" value="1"/>
</dbReference>